<dbReference type="AlphaFoldDB" id="A0A660SLC2"/>
<dbReference type="EMBL" id="QNBE01000006">
    <property type="protein sequence ID" value="RKX71547.1"/>
    <property type="molecule type" value="Genomic_DNA"/>
</dbReference>
<comment type="caution">
    <text evidence="1">The sequence shown here is derived from an EMBL/GenBank/DDBJ whole genome shotgun (WGS) entry which is preliminary data.</text>
</comment>
<sequence length="66" mass="7681">MKGREFYNRVTNSSTDIIEEFLNLLNEEQIDYVVIGGMAVNAYCEPMVTLDFDCVIEMARVEDLRR</sequence>
<proteinExistence type="predicted"/>
<accession>A0A660SLC2</accession>
<evidence type="ECO:0008006" key="3">
    <source>
        <dbReference type="Google" id="ProtNLM"/>
    </source>
</evidence>
<organism evidence="1 2">
    <name type="scientific">candidate division WOR-3 bacterium</name>
    <dbReference type="NCBI Taxonomy" id="2052148"/>
    <lineage>
        <taxon>Bacteria</taxon>
        <taxon>Bacteria division WOR-3</taxon>
    </lineage>
</organism>
<reference evidence="1 2" key="1">
    <citation type="submission" date="2018-06" db="EMBL/GenBank/DDBJ databases">
        <title>Extensive metabolic versatility and redundancy in microbially diverse, dynamic hydrothermal sediments.</title>
        <authorList>
            <person name="Dombrowski N."/>
            <person name="Teske A."/>
            <person name="Baker B.J."/>
        </authorList>
    </citation>
    <scope>NUCLEOTIDE SEQUENCE [LARGE SCALE GENOMIC DNA]</scope>
    <source>
        <strain evidence="1">B36_G15</strain>
    </source>
</reference>
<dbReference type="InterPro" id="IPR043519">
    <property type="entry name" value="NT_sf"/>
</dbReference>
<dbReference type="Proteomes" id="UP000268469">
    <property type="component" value="Unassembled WGS sequence"/>
</dbReference>
<dbReference type="SUPFAM" id="SSF81301">
    <property type="entry name" value="Nucleotidyltransferase"/>
    <property type="match status" value="1"/>
</dbReference>
<evidence type="ECO:0000313" key="2">
    <source>
        <dbReference type="Proteomes" id="UP000268469"/>
    </source>
</evidence>
<gene>
    <name evidence="1" type="ORF">DRP53_01065</name>
</gene>
<dbReference type="Gene3D" id="3.30.460.40">
    <property type="match status" value="1"/>
</dbReference>
<evidence type="ECO:0000313" key="1">
    <source>
        <dbReference type="EMBL" id="RKX71547.1"/>
    </source>
</evidence>
<protein>
    <recommendedName>
        <fullName evidence="3">Nucleotidyltransferase family protein</fullName>
    </recommendedName>
</protein>
<name>A0A660SLC2_UNCW3</name>